<dbReference type="PANTHER" id="PTHR39456:SF1">
    <property type="entry name" value="METAL-DEPENDENT HYDROLASE"/>
    <property type="match status" value="1"/>
</dbReference>
<feature type="region of interest" description="Disordered" evidence="1">
    <location>
        <begin position="1"/>
        <end position="35"/>
    </location>
</feature>
<accession>A0A1T3NPE4</accession>
<name>A0A1T3NPE4_9ACTN</name>
<dbReference type="EMBL" id="MWQN01000002">
    <property type="protein sequence ID" value="OPC78793.1"/>
    <property type="molecule type" value="Genomic_DNA"/>
</dbReference>
<dbReference type="InterPro" id="IPR016516">
    <property type="entry name" value="UCP07580"/>
</dbReference>
<gene>
    <name evidence="2" type="ORF">B4N89_32110</name>
</gene>
<sequence>MSSAPPDTPLPRLPRLGRRSARTPARGPAVRADEHHDLALNPRDVRFDWSRLPMHWVPREPMATHTMNVLHLLLPEGERWFVRTFREALPLVTDERLREDVIGFIGQESVHAEAHQGVLDLLLAKGLDPAPFVRQVEWLFHRVLAGRADLTGPAGREHLIERVAIIAAIEHFTAFLGDWVLNAPGLDRAGVDPVMLDLLRWHGAEEVEHRSVAYDLLVHLDPGYLRRMRTMAVTGPVLTWMWVRGVRFLMLADPELEGRVRPTWRAYVQASRRGLLPGLTGAARSAARYVKPRYHPTQEGSTGQAVAYLARSPAARAAAR</sequence>
<comment type="caution">
    <text evidence="2">The sequence shown here is derived from an EMBL/GenBank/DDBJ whole genome shotgun (WGS) entry which is preliminary data.</text>
</comment>
<proteinExistence type="predicted"/>
<dbReference type="PIRSF" id="PIRSF007580">
    <property type="entry name" value="UCP07580"/>
    <property type="match status" value="1"/>
</dbReference>
<dbReference type="Proteomes" id="UP000190037">
    <property type="component" value="Unassembled WGS sequence"/>
</dbReference>
<keyword evidence="2" id="KW-0378">Hydrolase</keyword>
<keyword evidence="3" id="KW-1185">Reference proteome</keyword>
<dbReference type="AlphaFoldDB" id="A0A1T3NPE4"/>
<reference evidence="2 3" key="1">
    <citation type="submission" date="2017-03" db="EMBL/GenBank/DDBJ databases">
        <title>Draft genome sequence of Streptomyces scabrisporus NF3, endophyte isolated from Amphipterygium adstringens.</title>
        <authorList>
            <person name="Vazquez M."/>
            <person name="Ceapa C.D."/>
            <person name="Rodriguez Luna D."/>
            <person name="Sanchez Esquivel S."/>
        </authorList>
    </citation>
    <scope>NUCLEOTIDE SEQUENCE [LARGE SCALE GENOMIC DNA]</scope>
    <source>
        <strain evidence="2 3">NF3</strain>
    </source>
</reference>
<evidence type="ECO:0000256" key="1">
    <source>
        <dbReference type="SAM" id="MobiDB-lite"/>
    </source>
</evidence>
<dbReference type="PANTHER" id="PTHR39456">
    <property type="entry name" value="METAL-DEPENDENT HYDROLASE"/>
    <property type="match status" value="1"/>
</dbReference>
<organism evidence="2 3">
    <name type="scientific">Embleya scabrispora</name>
    <dbReference type="NCBI Taxonomy" id="159449"/>
    <lineage>
        <taxon>Bacteria</taxon>
        <taxon>Bacillati</taxon>
        <taxon>Actinomycetota</taxon>
        <taxon>Actinomycetes</taxon>
        <taxon>Kitasatosporales</taxon>
        <taxon>Streptomycetaceae</taxon>
        <taxon>Embleya</taxon>
    </lineage>
</organism>
<dbReference type="RefSeq" id="WP_078979998.1">
    <property type="nucleotide sequence ID" value="NZ_MWQN01000002.1"/>
</dbReference>
<feature type="compositionally biased region" description="Pro residues" evidence="1">
    <location>
        <begin position="1"/>
        <end position="12"/>
    </location>
</feature>
<evidence type="ECO:0000313" key="2">
    <source>
        <dbReference type="EMBL" id="OPC78793.1"/>
    </source>
</evidence>
<evidence type="ECO:0000313" key="3">
    <source>
        <dbReference type="Proteomes" id="UP000190037"/>
    </source>
</evidence>
<dbReference type="STRING" id="159449.B4N89_32110"/>
<protein>
    <submittedName>
        <fullName evidence="2">Metal-dependent hydrolase</fullName>
    </submittedName>
</protein>
<dbReference type="Pfam" id="PF10118">
    <property type="entry name" value="Metal_hydrol"/>
    <property type="match status" value="1"/>
</dbReference>
<dbReference type="OrthoDB" id="4760165at2"/>
<dbReference type="GO" id="GO:0016787">
    <property type="term" value="F:hydrolase activity"/>
    <property type="evidence" value="ECO:0007669"/>
    <property type="project" value="UniProtKB-KW"/>
</dbReference>
<dbReference type="eggNOG" id="COG3687">
    <property type="taxonomic scope" value="Bacteria"/>
</dbReference>